<dbReference type="Gene3D" id="2.60.120.200">
    <property type="match status" value="2"/>
</dbReference>
<evidence type="ECO:0000256" key="12">
    <source>
        <dbReference type="SAM" id="SignalP"/>
    </source>
</evidence>
<evidence type="ECO:0000256" key="2">
    <source>
        <dbReference type="ARBA" id="ARBA00011738"/>
    </source>
</evidence>
<protein>
    <recommendedName>
        <fullName evidence="10">Sex hormone-binding globulin</fullName>
    </recommendedName>
</protein>
<keyword evidence="5 12" id="KW-0732">Signal</keyword>
<dbReference type="InterPro" id="IPR051145">
    <property type="entry name" value="GAS-SHBG-PROS"/>
</dbReference>
<dbReference type="InterPro" id="IPR001791">
    <property type="entry name" value="Laminin_G"/>
</dbReference>
<evidence type="ECO:0000256" key="9">
    <source>
        <dbReference type="ARBA" id="ARBA00037620"/>
    </source>
</evidence>
<evidence type="ECO:0000256" key="1">
    <source>
        <dbReference type="ARBA" id="ARBA00004613"/>
    </source>
</evidence>
<evidence type="ECO:0000256" key="8">
    <source>
        <dbReference type="ARBA" id="ARBA00023180"/>
    </source>
</evidence>
<keyword evidence="8" id="KW-0325">Glycoprotein</keyword>
<dbReference type="GO" id="GO:0005576">
    <property type="term" value="C:extracellular region"/>
    <property type="evidence" value="ECO:0007669"/>
    <property type="project" value="UniProtKB-SubCell"/>
</dbReference>
<dbReference type="Pfam" id="PF00054">
    <property type="entry name" value="Laminin_G_1"/>
    <property type="match status" value="1"/>
</dbReference>
<dbReference type="PROSITE" id="PS50025">
    <property type="entry name" value="LAM_G_DOMAIN"/>
    <property type="match status" value="2"/>
</dbReference>
<dbReference type="GO" id="GO:0005496">
    <property type="term" value="F:steroid binding"/>
    <property type="evidence" value="ECO:0007669"/>
    <property type="project" value="UniProtKB-KW"/>
</dbReference>
<dbReference type="SMART" id="SM00282">
    <property type="entry name" value="LamG"/>
    <property type="match status" value="2"/>
</dbReference>
<keyword evidence="4" id="KW-0754">Steroid-binding</keyword>
<dbReference type="CDD" id="cd00110">
    <property type="entry name" value="LamG"/>
    <property type="match status" value="2"/>
</dbReference>
<evidence type="ECO:0000313" key="15">
    <source>
        <dbReference type="Proteomes" id="UP000694620"/>
    </source>
</evidence>
<reference evidence="14" key="2">
    <citation type="submission" date="2025-08" db="UniProtKB">
        <authorList>
            <consortium name="Ensembl"/>
        </authorList>
    </citation>
    <scope>IDENTIFICATION</scope>
</reference>
<feature type="signal peptide" evidence="12">
    <location>
        <begin position="1"/>
        <end position="18"/>
    </location>
</feature>
<feature type="chain" id="PRO_5034193894" description="Sex hormone-binding globulin" evidence="12">
    <location>
        <begin position="19"/>
        <end position="413"/>
    </location>
</feature>
<feature type="domain" description="Laminin G" evidence="13">
    <location>
        <begin position="56"/>
        <end position="223"/>
    </location>
</feature>
<comment type="caution">
    <text evidence="11">Lacks conserved residue(s) required for the propagation of feature annotation.</text>
</comment>
<evidence type="ECO:0000256" key="6">
    <source>
        <dbReference type="ARBA" id="ARBA00023121"/>
    </source>
</evidence>
<evidence type="ECO:0000256" key="11">
    <source>
        <dbReference type="PROSITE-ProRule" id="PRU00122"/>
    </source>
</evidence>
<evidence type="ECO:0000256" key="10">
    <source>
        <dbReference type="ARBA" id="ARBA00040510"/>
    </source>
</evidence>
<evidence type="ECO:0000313" key="14">
    <source>
        <dbReference type="Ensembl" id="ENSECRP00000015610.1"/>
    </source>
</evidence>
<dbReference type="Proteomes" id="UP000694620">
    <property type="component" value="Chromosome 3"/>
</dbReference>
<dbReference type="Ensembl" id="ENSECRT00000015888.1">
    <property type="protein sequence ID" value="ENSECRP00000015610.1"/>
    <property type="gene ID" value="ENSECRG00000010425.1"/>
</dbReference>
<proteinExistence type="predicted"/>
<keyword evidence="7" id="KW-1015">Disulfide bond</keyword>
<dbReference type="GeneTree" id="ENSGT00940000154035"/>
<gene>
    <name evidence="14" type="primary">shbg</name>
</gene>
<dbReference type="PANTHER" id="PTHR24040:SF3">
    <property type="entry name" value="SEX HORMONE-BINDING GLOBULIN"/>
    <property type="match status" value="1"/>
</dbReference>
<dbReference type="InterPro" id="IPR013320">
    <property type="entry name" value="ConA-like_dom_sf"/>
</dbReference>
<keyword evidence="6" id="KW-0446">Lipid-binding</keyword>
<evidence type="ECO:0000256" key="3">
    <source>
        <dbReference type="ARBA" id="ARBA00022525"/>
    </source>
</evidence>
<evidence type="ECO:0000256" key="5">
    <source>
        <dbReference type="ARBA" id="ARBA00022729"/>
    </source>
</evidence>
<evidence type="ECO:0000259" key="13">
    <source>
        <dbReference type="PROSITE" id="PS50025"/>
    </source>
</evidence>
<reference evidence="14" key="1">
    <citation type="submission" date="2021-06" db="EMBL/GenBank/DDBJ databases">
        <authorList>
            <consortium name="Wellcome Sanger Institute Data Sharing"/>
        </authorList>
    </citation>
    <scope>NUCLEOTIDE SEQUENCE [LARGE SCALE GENOMIC DNA]</scope>
</reference>
<sequence>MIFWILLLLICLLSDCNSLTLNNRLKDNKEVSQCLHDNTPGAGPELLNLGRTWETDKPFVTITANMSTITSLDGVRSYFQFRTFDPEGIIMYGDGNNATEWFILGLRNGIAEMQIGRFGVRATVSGGPIVNDGEWHLIHLKSEQEGVVLRVDDKSVLRLELYIMHHEKSNMDAMRILLGGHPQNASHFFTPLKPQMDGCLKNWNWLNQDTDWLLNLDVNTKPCFTHISRGSYFSGEGLAVFHSNDFPQAMEDWTLNIEMIIRPDQWQGTLVTITTKDLEDLMTVHFDSLKASELIQVKTGTLELTLPQTLYHKCQEIRFSVNVSEHEIQVQISDLKMQRDFEDYARWKQVWQEGASLFIGGSPDTRGKSPYSGRNYFQGCLGQIRVQNQLVDMDASHYKHDSIWSHSCPQWKN</sequence>
<accession>A0A8C4SFH2</accession>
<keyword evidence="15" id="KW-1185">Reference proteome</keyword>
<comment type="subcellular location">
    <subcellularLocation>
        <location evidence="1">Secreted</location>
    </subcellularLocation>
</comment>
<keyword evidence="3" id="KW-0964">Secreted</keyword>
<evidence type="ECO:0000256" key="4">
    <source>
        <dbReference type="ARBA" id="ARBA00022665"/>
    </source>
</evidence>
<reference evidence="14" key="3">
    <citation type="submission" date="2025-09" db="UniProtKB">
        <authorList>
            <consortium name="Ensembl"/>
        </authorList>
    </citation>
    <scope>IDENTIFICATION</scope>
</reference>
<dbReference type="AlphaFoldDB" id="A0A8C4SFH2"/>
<comment type="subunit">
    <text evidence="2">Homodimer.</text>
</comment>
<comment type="function">
    <text evidence="9">Functions as an androgen transport protein, but may also be involved in receptor mediated processes. Each dimer binds one molecule of steroid. Specific for 5-alpha-dihydrotestosterone, testosterone, and 17-beta-estradiol. Regulates the plasma metabolic clearance rate of steroid hormones by controlling their plasma concentration.</text>
</comment>
<name>A0A8C4SFH2_ERPCA</name>
<dbReference type="PANTHER" id="PTHR24040">
    <property type="entry name" value="LAMININ G-LIKE DOMAIN-CONTAINING PROTEIN"/>
    <property type="match status" value="1"/>
</dbReference>
<organism evidence="14 15">
    <name type="scientific">Erpetoichthys calabaricus</name>
    <name type="common">Rope fish</name>
    <name type="synonym">Calamoichthys calabaricus</name>
    <dbReference type="NCBI Taxonomy" id="27687"/>
    <lineage>
        <taxon>Eukaryota</taxon>
        <taxon>Metazoa</taxon>
        <taxon>Chordata</taxon>
        <taxon>Craniata</taxon>
        <taxon>Vertebrata</taxon>
        <taxon>Euteleostomi</taxon>
        <taxon>Actinopterygii</taxon>
        <taxon>Polypteriformes</taxon>
        <taxon>Polypteridae</taxon>
        <taxon>Erpetoichthys</taxon>
    </lineage>
</organism>
<evidence type="ECO:0000256" key="7">
    <source>
        <dbReference type="ARBA" id="ARBA00023157"/>
    </source>
</evidence>
<feature type="domain" description="Laminin G" evidence="13">
    <location>
        <begin position="228"/>
        <end position="408"/>
    </location>
</feature>
<dbReference type="SUPFAM" id="SSF49899">
    <property type="entry name" value="Concanavalin A-like lectins/glucanases"/>
    <property type="match status" value="2"/>
</dbReference>